<protein>
    <submittedName>
        <fullName evidence="2">Uncharacterized protein</fullName>
    </submittedName>
</protein>
<organism evidence="2 3">
    <name type="scientific">Trifolium subterraneum</name>
    <name type="common">Subterranean clover</name>
    <dbReference type="NCBI Taxonomy" id="3900"/>
    <lineage>
        <taxon>Eukaryota</taxon>
        <taxon>Viridiplantae</taxon>
        <taxon>Streptophyta</taxon>
        <taxon>Embryophyta</taxon>
        <taxon>Tracheophyta</taxon>
        <taxon>Spermatophyta</taxon>
        <taxon>Magnoliopsida</taxon>
        <taxon>eudicotyledons</taxon>
        <taxon>Gunneridae</taxon>
        <taxon>Pentapetalae</taxon>
        <taxon>rosids</taxon>
        <taxon>fabids</taxon>
        <taxon>Fabales</taxon>
        <taxon>Fabaceae</taxon>
        <taxon>Papilionoideae</taxon>
        <taxon>50 kb inversion clade</taxon>
        <taxon>NPAAA clade</taxon>
        <taxon>Hologalegina</taxon>
        <taxon>IRL clade</taxon>
        <taxon>Trifolieae</taxon>
        <taxon>Trifolium</taxon>
    </lineage>
</organism>
<sequence length="67" mass="7681">MEYGKAYAEPKPSPPPPIQGELRASHNPPTPPPGPPIWFLYLQKFRHRPTLRQSTFLLNTDLCHLFS</sequence>
<keyword evidence="3" id="KW-1185">Reference proteome</keyword>
<evidence type="ECO:0000313" key="2">
    <source>
        <dbReference type="EMBL" id="GAU30133.1"/>
    </source>
</evidence>
<evidence type="ECO:0000256" key="1">
    <source>
        <dbReference type="SAM" id="MobiDB-lite"/>
    </source>
</evidence>
<proteinExistence type="predicted"/>
<reference evidence="3" key="1">
    <citation type="journal article" date="2017" name="Front. Plant Sci.">
        <title>Climate Clever Clovers: New Paradigm to Reduce the Environmental Footprint of Ruminants by Breeding Low Methanogenic Forages Utilizing Haplotype Variation.</title>
        <authorList>
            <person name="Kaur P."/>
            <person name="Appels R."/>
            <person name="Bayer P.E."/>
            <person name="Keeble-Gagnere G."/>
            <person name="Wang J."/>
            <person name="Hirakawa H."/>
            <person name="Shirasawa K."/>
            <person name="Vercoe P."/>
            <person name="Stefanova K."/>
            <person name="Durmic Z."/>
            <person name="Nichols P."/>
            <person name="Revell C."/>
            <person name="Isobe S.N."/>
            <person name="Edwards D."/>
            <person name="Erskine W."/>
        </authorList>
    </citation>
    <scope>NUCLEOTIDE SEQUENCE [LARGE SCALE GENOMIC DNA]</scope>
    <source>
        <strain evidence="3">cv. Daliak</strain>
    </source>
</reference>
<feature type="region of interest" description="Disordered" evidence="1">
    <location>
        <begin position="1"/>
        <end position="31"/>
    </location>
</feature>
<dbReference type="EMBL" id="DF973419">
    <property type="protein sequence ID" value="GAU30133.1"/>
    <property type="molecule type" value="Genomic_DNA"/>
</dbReference>
<gene>
    <name evidence="2" type="ORF">TSUD_360260</name>
</gene>
<accession>A0A2Z6MJY7</accession>
<dbReference type="Proteomes" id="UP000242715">
    <property type="component" value="Unassembled WGS sequence"/>
</dbReference>
<name>A0A2Z6MJY7_TRISU</name>
<evidence type="ECO:0000313" key="3">
    <source>
        <dbReference type="Proteomes" id="UP000242715"/>
    </source>
</evidence>
<dbReference type="AlphaFoldDB" id="A0A2Z6MJY7"/>